<evidence type="ECO:0000313" key="5">
    <source>
        <dbReference type="Proteomes" id="UP000253426"/>
    </source>
</evidence>
<dbReference type="InterPro" id="IPR036779">
    <property type="entry name" value="LysM_dom_sf"/>
</dbReference>
<dbReference type="EMBL" id="QNRR01000013">
    <property type="protein sequence ID" value="RBP37647.1"/>
    <property type="molecule type" value="Genomic_DNA"/>
</dbReference>
<feature type="region of interest" description="Disordered" evidence="1">
    <location>
        <begin position="32"/>
        <end position="134"/>
    </location>
</feature>
<evidence type="ECO:0000256" key="2">
    <source>
        <dbReference type="SAM" id="SignalP"/>
    </source>
</evidence>
<dbReference type="PANTHER" id="PTHR33734">
    <property type="entry name" value="LYSM DOMAIN-CONTAINING GPI-ANCHORED PROTEIN 2"/>
    <property type="match status" value="1"/>
</dbReference>
<keyword evidence="5" id="KW-1185">Reference proteome</keyword>
<keyword evidence="2" id="KW-0732">Signal</keyword>
<feature type="compositionally biased region" description="Low complexity" evidence="1">
    <location>
        <begin position="64"/>
        <end position="93"/>
    </location>
</feature>
<dbReference type="SMART" id="SM00257">
    <property type="entry name" value="LysM"/>
    <property type="match status" value="1"/>
</dbReference>
<protein>
    <submittedName>
        <fullName evidence="4">LysM domain-containing protein</fullName>
    </submittedName>
</protein>
<proteinExistence type="predicted"/>
<gene>
    <name evidence="4" type="ORF">DES53_11329</name>
</gene>
<dbReference type="OrthoDB" id="2152150at2"/>
<dbReference type="SUPFAM" id="SSF54106">
    <property type="entry name" value="LysM domain"/>
    <property type="match status" value="1"/>
</dbReference>
<dbReference type="PROSITE" id="PS51257">
    <property type="entry name" value="PROKAR_LIPOPROTEIN"/>
    <property type="match status" value="1"/>
</dbReference>
<feature type="signal peptide" evidence="2">
    <location>
        <begin position="1"/>
        <end position="23"/>
    </location>
</feature>
<feature type="compositionally biased region" description="Low complexity" evidence="1">
    <location>
        <begin position="45"/>
        <end position="56"/>
    </location>
</feature>
<dbReference type="CDD" id="cd00118">
    <property type="entry name" value="LysM"/>
    <property type="match status" value="1"/>
</dbReference>
<organism evidence="4 5">
    <name type="scientific">Roseimicrobium gellanilyticum</name>
    <dbReference type="NCBI Taxonomy" id="748857"/>
    <lineage>
        <taxon>Bacteria</taxon>
        <taxon>Pseudomonadati</taxon>
        <taxon>Verrucomicrobiota</taxon>
        <taxon>Verrucomicrobiia</taxon>
        <taxon>Verrucomicrobiales</taxon>
        <taxon>Verrucomicrobiaceae</taxon>
        <taxon>Roseimicrobium</taxon>
    </lineage>
</organism>
<evidence type="ECO:0000259" key="3">
    <source>
        <dbReference type="PROSITE" id="PS51782"/>
    </source>
</evidence>
<dbReference type="RefSeq" id="WP_113961489.1">
    <property type="nucleotide sequence ID" value="NZ_QNRR01000013.1"/>
</dbReference>
<evidence type="ECO:0000256" key="1">
    <source>
        <dbReference type="SAM" id="MobiDB-lite"/>
    </source>
</evidence>
<dbReference type="InterPro" id="IPR018392">
    <property type="entry name" value="LysM"/>
</dbReference>
<accession>A0A366H7D8</accession>
<feature type="chain" id="PRO_5016703609" evidence="2">
    <location>
        <begin position="24"/>
        <end position="173"/>
    </location>
</feature>
<name>A0A366H7D8_9BACT</name>
<comment type="caution">
    <text evidence="4">The sequence shown here is derived from an EMBL/GenBank/DDBJ whole genome shotgun (WGS) entry which is preliminary data.</text>
</comment>
<dbReference type="Gene3D" id="3.10.350.10">
    <property type="entry name" value="LysM domain"/>
    <property type="match status" value="1"/>
</dbReference>
<dbReference type="Pfam" id="PF01476">
    <property type="entry name" value="LysM"/>
    <property type="match status" value="1"/>
</dbReference>
<dbReference type="AlphaFoldDB" id="A0A366H7D8"/>
<dbReference type="PANTHER" id="PTHR33734:SF22">
    <property type="entry name" value="MEMBRANE-BOUND LYTIC MUREIN TRANSGLYCOSYLASE D"/>
    <property type="match status" value="1"/>
</dbReference>
<sequence>MNVRPCLSLLTAAVLSLSSTSCSTWKKHFGNESGAGGEYTSADASGGYNPYPGSSGTPQYQTYSSAPAGQQPYQQYQTYTPSPQQQQSYAPQPDYTPSPDYSEPASTPAPKKSTTTKKKSSSGGGGGGGSYTVKQGDTLYRIALNKGTTVSKLKSKNGLTSDMIRPGQTLKIP</sequence>
<dbReference type="PROSITE" id="PS51782">
    <property type="entry name" value="LYSM"/>
    <property type="match status" value="1"/>
</dbReference>
<evidence type="ECO:0000313" key="4">
    <source>
        <dbReference type="EMBL" id="RBP37647.1"/>
    </source>
</evidence>
<dbReference type="Proteomes" id="UP000253426">
    <property type="component" value="Unassembled WGS sequence"/>
</dbReference>
<feature type="domain" description="LysM" evidence="3">
    <location>
        <begin position="129"/>
        <end position="172"/>
    </location>
</feature>
<reference evidence="4 5" key="1">
    <citation type="submission" date="2018-06" db="EMBL/GenBank/DDBJ databases">
        <title>Genomic Encyclopedia of Type Strains, Phase IV (KMG-IV): sequencing the most valuable type-strain genomes for metagenomic binning, comparative biology and taxonomic classification.</title>
        <authorList>
            <person name="Goeker M."/>
        </authorList>
    </citation>
    <scope>NUCLEOTIDE SEQUENCE [LARGE SCALE GENOMIC DNA]</scope>
    <source>
        <strain evidence="4 5">DSM 25532</strain>
    </source>
</reference>